<dbReference type="InterPro" id="IPR058055">
    <property type="entry name" value="PA-PLA1"/>
</dbReference>
<dbReference type="PANTHER" id="PTHR23509">
    <property type="entry name" value="PA-PL1 PHOSPHOLIPASE FAMILY"/>
    <property type="match status" value="1"/>
</dbReference>
<comment type="caution">
    <text evidence="4">The sequence shown here is derived from an EMBL/GenBank/DDBJ whole genome shotgun (WGS) entry which is preliminary data.</text>
</comment>
<dbReference type="Proteomes" id="UP001461498">
    <property type="component" value="Unassembled WGS sequence"/>
</dbReference>
<accession>A0AAW1CVD2</accession>
<dbReference type="GO" id="GO:0005737">
    <property type="term" value="C:cytoplasm"/>
    <property type="evidence" value="ECO:0007669"/>
    <property type="project" value="TreeGrafter"/>
</dbReference>
<feature type="domain" description="DDHD" evidence="3">
    <location>
        <begin position="455"/>
        <end position="654"/>
    </location>
</feature>
<reference evidence="4 5" key="1">
    <citation type="submission" date="2022-12" db="EMBL/GenBank/DDBJ databases">
        <title>Chromosome-level genome assembly of true bugs.</title>
        <authorList>
            <person name="Ma L."/>
            <person name="Li H."/>
        </authorList>
    </citation>
    <scope>NUCLEOTIDE SEQUENCE [LARGE SCALE GENOMIC DNA]</scope>
    <source>
        <strain evidence="4">Lab_2022b</strain>
    </source>
</reference>
<dbReference type="AlphaFoldDB" id="A0AAW1CVD2"/>
<evidence type="ECO:0000256" key="2">
    <source>
        <dbReference type="SAM" id="MobiDB-lite"/>
    </source>
</evidence>
<evidence type="ECO:0000313" key="4">
    <source>
        <dbReference type="EMBL" id="KAK9501430.1"/>
    </source>
</evidence>
<organism evidence="4 5">
    <name type="scientific">Rhynocoris fuscipes</name>
    <dbReference type="NCBI Taxonomy" id="488301"/>
    <lineage>
        <taxon>Eukaryota</taxon>
        <taxon>Metazoa</taxon>
        <taxon>Ecdysozoa</taxon>
        <taxon>Arthropoda</taxon>
        <taxon>Hexapoda</taxon>
        <taxon>Insecta</taxon>
        <taxon>Pterygota</taxon>
        <taxon>Neoptera</taxon>
        <taxon>Paraneoptera</taxon>
        <taxon>Hemiptera</taxon>
        <taxon>Heteroptera</taxon>
        <taxon>Panheteroptera</taxon>
        <taxon>Cimicomorpha</taxon>
        <taxon>Reduviidae</taxon>
        <taxon>Harpactorinae</taxon>
        <taxon>Harpactorini</taxon>
        <taxon>Rhynocoris</taxon>
    </lineage>
</organism>
<protein>
    <recommendedName>
        <fullName evidence="3">DDHD domain-containing protein</fullName>
    </recommendedName>
</protein>
<dbReference type="SMART" id="SM01127">
    <property type="entry name" value="DDHD"/>
    <property type="match status" value="1"/>
</dbReference>
<dbReference type="PROSITE" id="PS51043">
    <property type="entry name" value="DDHD"/>
    <property type="match status" value="1"/>
</dbReference>
<dbReference type="Pfam" id="PF02862">
    <property type="entry name" value="DDHD"/>
    <property type="match status" value="1"/>
</dbReference>
<dbReference type="GO" id="GO:0004620">
    <property type="term" value="F:phospholipase activity"/>
    <property type="evidence" value="ECO:0007669"/>
    <property type="project" value="TreeGrafter"/>
</dbReference>
<feature type="region of interest" description="Disordered" evidence="2">
    <location>
        <begin position="42"/>
        <end position="74"/>
    </location>
</feature>
<gene>
    <name evidence="4" type="ORF">O3M35_012153</name>
</gene>
<dbReference type="GO" id="GO:0046872">
    <property type="term" value="F:metal ion binding"/>
    <property type="evidence" value="ECO:0007669"/>
    <property type="project" value="InterPro"/>
</dbReference>
<evidence type="ECO:0000259" key="3">
    <source>
        <dbReference type="PROSITE" id="PS51043"/>
    </source>
</evidence>
<dbReference type="PANTHER" id="PTHR23509:SF48">
    <property type="entry name" value="INTRACELLULAR PHOSPHOLIPASE A1"/>
    <property type="match status" value="1"/>
</dbReference>
<feature type="compositionally biased region" description="Basic and acidic residues" evidence="2">
    <location>
        <begin position="64"/>
        <end position="74"/>
    </location>
</feature>
<keyword evidence="5" id="KW-1185">Reference proteome</keyword>
<dbReference type="InterPro" id="IPR004177">
    <property type="entry name" value="DDHD_dom"/>
</dbReference>
<feature type="compositionally biased region" description="Polar residues" evidence="2">
    <location>
        <begin position="42"/>
        <end position="62"/>
    </location>
</feature>
<name>A0AAW1CVD2_9HEMI</name>
<comment type="similarity">
    <text evidence="1">Belongs to the PA-PLA1 family.</text>
</comment>
<feature type="region of interest" description="Disordered" evidence="2">
    <location>
        <begin position="554"/>
        <end position="578"/>
    </location>
</feature>
<evidence type="ECO:0000313" key="5">
    <source>
        <dbReference type="Proteomes" id="UP001461498"/>
    </source>
</evidence>
<evidence type="ECO:0000256" key="1">
    <source>
        <dbReference type="ARBA" id="ARBA00038464"/>
    </source>
</evidence>
<feature type="compositionally biased region" description="Low complexity" evidence="2">
    <location>
        <begin position="554"/>
        <end position="567"/>
    </location>
</feature>
<dbReference type="EMBL" id="JAPXFL010000009">
    <property type="protein sequence ID" value="KAK9501430.1"/>
    <property type="molecule type" value="Genomic_DNA"/>
</dbReference>
<proteinExistence type="inferred from homology"/>
<sequence length="729" mass="82384">MFNSMNGNKSFSLANIIEEQLSNISLGGPNLNLEGDNNVLNLDESQNFPSASNESPRRNSVLNGKDDTPSVTPDADKVVDTLAAEEVRWFYREITNKTWIPFGGYDTLNIEIAFRSLPFDIQQFFRKFSPKIENISAFVEDTSRKEASTPAPKVLVLGGLYEIDLAARTCSSIYWPGEEFVVTRGTWFYEANWQPLDEEMAKMMDDVHLSLFQGKKSSEFPLDYHAKALRAELINECNVDWYSPNEVYVYSHATPSKIVRSFTQKLGYFQKSTGSRVLRGYKTIATDADKQNDISHLVFVVHGIGQKMNIGAQIFRNTSSIRERVSYLKEKYFPESVGRVEFFPVEWRSNLVLDGGVVDAITPPHVKMLRQVLNTSAMDIMYYTSPIYCSEIQSGLVAEMNRLYEMFCDRNPSIKPKVSVIAHSLGAVIVYDIVTGWLPMGTNNDGILVPGKSRLNFEIDNFFCLGSPLSVFLALRVPKGQHGYHLFPPTLCNRLYNIFHLTDPVAYRLEPLIVKDYARIAPLSLHSYNAIRPVPYGEMPLELCDPEPMGYNSTTSNASSATAGADTVSSCSPVETPSKEKSWSIWNLVRVGKSQESGSPHHKDSPSQGLEHRLDYVLTSGAAGPLVVRSVLISHTAYWSNYDVAFFVLTRIFPELELQAYLASSVQSNSSLISNEEKTNEKTVGNAFLYTRYQRHLREKRFWKNFIERIESFFKKTVTMVDTIPLYDK</sequence>